<reference evidence="2" key="1">
    <citation type="submission" date="2017-09" db="EMBL/GenBank/DDBJ databases">
        <title>Depth-based differentiation of microbial function through sediment-hosted aquifers and enrichment of novel symbionts in the deep terrestrial subsurface.</title>
        <authorList>
            <person name="Probst A.J."/>
            <person name="Ladd B."/>
            <person name="Jarett J.K."/>
            <person name="Geller-Mcgrath D.E."/>
            <person name="Sieber C.M.K."/>
            <person name="Emerson J.B."/>
            <person name="Anantharaman K."/>
            <person name="Thomas B.C."/>
            <person name="Malmstrom R."/>
            <person name="Stieglmeier M."/>
            <person name="Klingl A."/>
            <person name="Woyke T."/>
            <person name="Ryan C.M."/>
            <person name="Banfield J.F."/>
        </authorList>
    </citation>
    <scope>NUCLEOTIDE SEQUENCE [LARGE SCALE GENOMIC DNA]</scope>
</reference>
<feature type="non-terminal residue" evidence="1">
    <location>
        <position position="1261"/>
    </location>
</feature>
<dbReference type="SUPFAM" id="SSF81296">
    <property type="entry name" value="E set domains"/>
    <property type="match status" value="1"/>
</dbReference>
<proteinExistence type="predicted"/>
<dbReference type="Gene3D" id="2.60.40.10">
    <property type="entry name" value="Immunoglobulins"/>
    <property type="match status" value="1"/>
</dbReference>
<sequence>ISGTGYAATADITIAFGTNGSIQTTNASDYGSFSTTFTVDVQKYGTTTITANSSAAGTASNTFVILPQVVSVQPTAGTVGTVVTISGTGYAASDAVTVMFGTNNSITTTVASSFGSFSTTWTVDVQRYGTTTITVRGVSIASNSFCITPQVVSVVPTSGSVGTVVTITGTGYAAGDDVIIAFGTNDSIQTAIAGQYGSFTTSWTVDVQRYGTTTIIASGVSSATNVFYIEPAMYSVIPIAGTVGTVVTVSGQGYQAGEVISVDFGWTTSITTATVETNGAFTAIFTADTQPQGTRTIVATGQSSGLISRNKFVIIGEIIGISPAQGTVGSIITVSGTGYGVEEEITIDFGLTNTITTGYPQTDGVFNIPFTVDTQSAGTTTIVARSASCYDTTNIFILPAIYNVSPKTGSVGTTVNVFGNGYAYEDWVYIQFGKTEIALPVKNVSARGSFSTSFAVDIQPLGTVTITGRSNIFGSATNQFRICGEITMVTPIAGSVGTVVSIIGNGYGAGEDVRVDFGVSATRVIGTVDTNGVFSTTFTIDTQAAGTRTIVVTGMTTNDTDDRPFKIFANITQITPTEGYATIVINVKGNGYGVNEQVQIDFGKTMSLAFCQSDEYGSFDITFTTDTQAMGSNTVAATGLSSNEYAWTYFAIVPQIVIVTPTKGTVGTMISIEGRGYQSNEGVRIDFGYTLGITQTTALANGVFNATFAIDTQKCGSTTIIAYGSISKVKPTKHVTIVSSVVQVTPSRGSVGTVVNVLGTGYGKSEPIRVDFGTTTTIAIVTSSIYGKVEASFTINTQSCGTTTVTVSGLESNELSNSRFVIFSNIISMTPTKATVGTPINLFGNGYGASEPIDVNLGKRLPIRTVTTDDTGLFSLVFTVDTQKCGTTTVEAIGRTSKESASNGVNIYANIWSSIWQVSPNAGTVGTMVTVSGNGFDELERIRVKFGLTPMSEKVTSEDGSFTVTFTVDTQSAGNIVIVAEGDSGQRAESIFVIIGNLFVTPTSGTVGRVVQVHGEGFTYNEKVRVDFGKTPSVSVVYTDIDGIFNATFTINTQPCGTTTILAKDDPGVSAETTLCIHGKVTLVTPNRGTVGTRVNVSGNGYGAGEQIRLEFGSTMSIGNTLASNMGTFTIDFTIDTQGSGQTTITAHGLTSNEAATGMVTIYADIIMVTPTRATVGTPIYIEGTGFAASENIRIKLGDNGYIIEPDTVFASSYGSFSTTFMVDTQSFGNTLIFVYSDPGNEDSIAEDSLVIYSNITNITP</sequence>
<evidence type="ECO:0008006" key="3">
    <source>
        <dbReference type="Google" id="ProtNLM"/>
    </source>
</evidence>
<feature type="non-terminal residue" evidence="1">
    <location>
        <position position="1"/>
    </location>
</feature>
<dbReference type="InterPro" id="IPR013783">
    <property type="entry name" value="Ig-like_fold"/>
</dbReference>
<name>A0A2M7P1W7_9BACT</name>
<accession>A0A2M7P1W7</accession>
<evidence type="ECO:0000313" key="1">
    <source>
        <dbReference type="EMBL" id="PIY19600.1"/>
    </source>
</evidence>
<gene>
    <name evidence="1" type="ORF">COZ13_04535</name>
</gene>
<dbReference type="Proteomes" id="UP000231028">
    <property type="component" value="Unassembled WGS sequence"/>
</dbReference>
<dbReference type="InterPro" id="IPR014756">
    <property type="entry name" value="Ig_E-set"/>
</dbReference>
<protein>
    <recommendedName>
        <fullName evidence="3">IPT/TIG domain-containing protein</fullName>
    </recommendedName>
</protein>
<evidence type="ECO:0000313" key="2">
    <source>
        <dbReference type="Proteomes" id="UP000231028"/>
    </source>
</evidence>
<dbReference type="EMBL" id="PFKI01000146">
    <property type="protein sequence ID" value="PIY19600.1"/>
    <property type="molecule type" value="Genomic_DNA"/>
</dbReference>
<organism evidence="1 2">
    <name type="scientific">Candidatus Desantisbacteria bacterium CG_4_10_14_3_um_filter_40_18</name>
    <dbReference type="NCBI Taxonomy" id="1974544"/>
    <lineage>
        <taxon>Bacteria</taxon>
        <taxon>Candidatus Desantisiibacteriota</taxon>
    </lineage>
</organism>
<dbReference type="AlphaFoldDB" id="A0A2M7P1W7"/>
<comment type="caution">
    <text evidence="1">The sequence shown here is derived from an EMBL/GenBank/DDBJ whole genome shotgun (WGS) entry which is preliminary data.</text>
</comment>